<dbReference type="eggNOG" id="COG1609">
    <property type="taxonomic scope" value="Bacteria"/>
</dbReference>
<dbReference type="CDD" id="cd06267">
    <property type="entry name" value="PBP1_LacI_sugar_binding-like"/>
    <property type="match status" value="1"/>
</dbReference>
<dbReference type="Pfam" id="PF00392">
    <property type="entry name" value="GntR"/>
    <property type="match status" value="1"/>
</dbReference>
<gene>
    <name evidence="5" type="ORF">OP10G_2445</name>
</gene>
<evidence type="ECO:0000256" key="3">
    <source>
        <dbReference type="ARBA" id="ARBA00023163"/>
    </source>
</evidence>
<dbReference type="InterPro" id="IPR000524">
    <property type="entry name" value="Tscrpt_reg_HTH_GntR"/>
</dbReference>
<organism evidence="5 6">
    <name type="scientific">Fimbriimonas ginsengisoli Gsoil 348</name>
    <dbReference type="NCBI Taxonomy" id="661478"/>
    <lineage>
        <taxon>Bacteria</taxon>
        <taxon>Bacillati</taxon>
        <taxon>Armatimonadota</taxon>
        <taxon>Fimbriimonadia</taxon>
        <taxon>Fimbriimonadales</taxon>
        <taxon>Fimbriimonadaceae</taxon>
        <taxon>Fimbriimonas</taxon>
    </lineage>
</organism>
<accession>A0A068NQH1</accession>
<dbReference type="PROSITE" id="PS50949">
    <property type="entry name" value="HTH_GNTR"/>
    <property type="match status" value="1"/>
</dbReference>
<dbReference type="STRING" id="661478.OP10G_2445"/>
<dbReference type="Gene3D" id="1.10.10.10">
    <property type="entry name" value="Winged helix-like DNA-binding domain superfamily/Winged helix DNA-binding domain"/>
    <property type="match status" value="1"/>
</dbReference>
<evidence type="ECO:0000256" key="1">
    <source>
        <dbReference type="ARBA" id="ARBA00023015"/>
    </source>
</evidence>
<keyword evidence="6" id="KW-1185">Reference proteome</keyword>
<feature type="domain" description="HTH gntR-type" evidence="4">
    <location>
        <begin position="4"/>
        <end position="72"/>
    </location>
</feature>
<dbReference type="SMART" id="SM00345">
    <property type="entry name" value="HTH_GNTR"/>
    <property type="match status" value="1"/>
</dbReference>
<dbReference type="PRINTS" id="PR00035">
    <property type="entry name" value="HTHGNTR"/>
</dbReference>
<evidence type="ECO:0000313" key="6">
    <source>
        <dbReference type="Proteomes" id="UP000027982"/>
    </source>
</evidence>
<dbReference type="EMBL" id="CP007139">
    <property type="protein sequence ID" value="AIE85813.1"/>
    <property type="molecule type" value="Genomic_DNA"/>
</dbReference>
<protein>
    <submittedName>
        <fullName evidence="5">Regulatory protein, LacI:Periplasmic binding protein/LacI transcriptional regulator</fullName>
    </submittedName>
</protein>
<dbReference type="Gene3D" id="3.40.50.2300">
    <property type="match status" value="2"/>
</dbReference>
<dbReference type="InterPro" id="IPR036388">
    <property type="entry name" value="WH-like_DNA-bd_sf"/>
</dbReference>
<evidence type="ECO:0000256" key="2">
    <source>
        <dbReference type="ARBA" id="ARBA00023125"/>
    </source>
</evidence>
<dbReference type="OrthoDB" id="9813468at2"/>
<sequence>MHESPLVMAVIDGLRDRIRRGDLPVGRGLPGERDLAKTFHVSRVIVRSAIRKLEAEGLLLCKPNCRPIVRNPGIRTANETAEAGALRRAEGHGDIAIWLWPNAGDYCASSILKGIQSADLPRDIRLVVANVPSGRDWEGCLEAEERYLLELAEDPHAIGTILWYLGTERNRHALEKVRAAGIPMVFVDRLPPKGFEADFVGSDNEAAARQSVKHLADLGHRRIALITNNDAVSSVLAREAGYRRALNDARIPFDPELVFQDMVDEPEGVEAALDELLSLPEPPTAIVGINDHVALQVHAALQSRGISVPGDISLLGFDGLLRWVPGGGFLTTCCQSFERIGQLATELLCERSKASFGGTFRHVLLDAPLMIAGSTAEPRSISVLVDTP</sequence>
<evidence type="ECO:0000259" key="4">
    <source>
        <dbReference type="PROSITE" id="PS50949"/>
    </source>
</evidence>
<dbReference type="RefSeq" id="WP_025225628.1">
    <property type="nucleotide sequence ID" value="NZ_CP007139.1"/>
</dbReference>
<dbReference type="GO" id="GO:0000976">
    <property type="term" value="F:transcription cis-regulatory region binding"/>
    <property type="evidence" value="ECO:0007669"/>
    <property type="project" value="TreeGrafter"/>
</dbReference>
<dbReference type="SUPFAM" id="SSF53822">
    <property type="entry name" value="Periplasmic binding protein-like I"/>
    <property type="match status" value="1"/>
</dbReference>
<dbReference type="Proteomes" id="UP000027982">
    <property type="component" value="Chromosome"/>
</dbReference>
<keyword evidence="3" id="KW-0804">Transcription</keyword>
<dbReference type="CDD" id="cd07377">
    <property type="entry name" value="WHTH_GntR"/>
    <property type="match status" value="1"/>
</dbReference>
<name>A0A068NQH1_FIMGI</name>
<dbReference type="InterPro" id="IPR046335">
    <property type="entry name" value="LacI/GalR-like_sensor"/>
</dbReference>
<dbReference type="InterPro" id="IPR028082">
    <property type="entry name" value="Peripla_BP_I"/>
</dbReference>
<dbReference type="KEGG" id="fgi:OP10G_2445"/>
<dbReference type="SUPFAM" id="SSF46785">
    <property type="entry name" value="Winged helix' DNA-binding domain"/>
    <property type="match status" value="1"/>
</dbReference>
<dbReference type="InterPro" id="IPR036390">
    <property type="entry name" value="WH_DNA-bd_sf"/>
</dbReference>
<evidence type="ECO:0000313" key="5">
    <source>
        <dbReference type="EMBL" id="AIE85813.1"/>
    </source>
</evidence>
<dbReference type="AlphaFoldDB" id="A0A068NQH1"/>
<dbReference type="HOGENOM" id="CLU_692130_0_0_0"/>
<proteinExistence type="predicted"/>
<dbReference type="Pfam" id="PF13377">
    <property type="entry name" value="Peripla_BP_3"/>
    <property type="match status" value="1"/>
</dbReference>
<keyword evidence="1" id="KW-0805">Transcription regulation</keyword>
<dbReference type="PANTHER" id="PTHR30146:SF109">
    <property type="entry name" value="HTH-TYPE TRANSCRIPTIONAL REGULATOR GALS"/>
    <property type="match status" value="1"/>
</dbReference>
<reference evidence="5 6" key="1">
    <citation type="journal article" date="2014" name="PLoS ONE">
        <title>The first complete genome sequence of the class fimbriimonadia in the phylum armatimonadetes.</title>
        <authorList>
            <person name="Hu Z.Y."/>
            <person name="Wang Y.Z."/>
            <person name="Im W.T."/>
            <person name="Wang S.Y."/>
            <person name="Zhao G.P."/>
            <person name="Zheng H.J."/>
            <person name="Quan Z.X."/>
        </authorList>
    </citation>
    <scope>NUCLEOTIDE SEQUENCE [LARGE SCALE GENOMIC DNA]</scope>
    <source>
        <strain evidence="5">Gsoil 348</strain>
    </source>
</reference>
<dbReference type="PANTHER" id="PTHR30146">
    <property type="entry name" value="LACI-RELATED TRANSCRIPTIONAL REPRESSOR"/>
    <property type="match status" value="1"/>
</dbReference>
<dbReference type="GO" id="GO:0003700">
    <property type="term" value="F:DNA-binding transcription factor activity"/>
    <property type="evidence" value="ECO:0007669"/>
    <property type="project" value="InterPro"/>
</dbReference>
<keyword evidence="2" id="KW-0238">DNA-binding</keyword>